<reference evidence="2" key="1">
    <citation type="submission" date="2022-10" db="EMBL/GenBank/DDBJ databases">
        <title>Culturing micro-colonial fungi from biological soil crusts in the Mojave desert and describing Neophaeococcomyces mojavensis, and introducing the new genera and species Taxawa tesnikishii.</title>
        <authorList>
            <person name="Kurbessoian T."/>
            <person name="Stajich J.E."/>
        </authorList>
    </citation>
    <scope>NUCLEOTIDE SEQUENCE</scope>
    <source>
        <strain evidence="2">TK_41</strain>
    </source>
</reference>
<sequence length="239" mass="26776">MKPNFRADTLFLEPPHHHDPSNVSHVAALPASMLSQLPEEVQDALWTLQESTSVVYASYLRLLDLLDERFERLTPLPGMPGEYSETHFFNYINALRAERCYLIEDAHPDWKHKARQAGLLSPTSPYASIPVTYRGKPMTISQWMQQLSQAESLWVETARETEIPDFEGTVLEYQSLSESESMSSTPSEASFSEEDRWIGNAPVGTVRKLPDAVKPSVGVGLARAHELGPDRIAKALEAL</sequence>
<proteinExistence type="predicted"/>
<gene>
    <name evidence="2" type="ORF">H2200_010108</name>
</gene>
<dbReference type="Proteomes" id="UP001172673">
    <property type="component" value="Unassembled WGS sequence"/>
</dbReference>
<dbReference type="EMBL" id="JAPDRK010000016">
    <property type="protein sequence ID" value="KAJ9605451.1"/>
    <property type="molecule type" value="Genomic_DNA"/>
</dbReference>
<evidence type="ECO:0000313" key="3">
    <source>
        <dbReference type="Proteomes" id="UP001172673"/>
    </source>
</evidence>
<accession>A0AA39CEM2</accession>
<feature type="compositionally biased region" description="Low complexity" evidence="1">
    <location>
        <begin position="175"/>
        <end position="190"/>
    </location>
</feature>
<name>A0AA39CEM2_9EURO</name>
<feature type="region of interest" description="Disordered" evidence="1">
    <location>
        <begin position="175"/>
        <end position="194"/>
    </location>
</feature>
<dbReference type="AlphaFoldDB" id="A0AA39CEM2"/>
<protein>
    <submittedName>
        <fullName evidence="2">Uncharacterized protein</fullName>
    </submittedName>
</protein>
<evidence type="ECO:0000256" key="1">
    <source>
        <dbReference type="SAM" id="MobiDB-lite"/>
    </source>
</evidence>
<organism evidence="2 3">
    <name type="scientific">Cladophialophora chaetospira</name>
    <dbReference type="NCBI Taxonomy" id="386627"/>
    <lineage>
        <taxon>Eukaryota</taxon>
        <taxon>Fungi</taxon>
        <taxon>Dikarya</taxon>
        <taxon>Ascomycota</taxon>
        <taxon>Pezizomycotina</taxon>
        <taxon>Eurotiomycetes</taxon>
        <taxon>Chaetothyriomycetidae</taxon>
        <taxon>Chaetothyriales</taxon>
        <taxon>Herpotrichiellaceae</taxon>
        <taxon>Cladophialophora</taxon>
    </lineage>
</organism>
<evidence type="ECO:0000313" key="2">
    <source>
        <dbReference type="EMBL" id="KAJ9605451.1"/>
    </source>
</evidence>
<comment type="caution">
    <text evidence="2">The sequence shown here is derived from an EMBL/GenBank/DDBJ whole genome shotgun (WGS) entry which is preliminary data.</text>
</comment>
<keyword evidence="3" id="KW-1185">Reference proteome</keyword>